<gene>
    <name evidence="3" type="ORF">QCN29_28630</name>
</gene>
<dbReference type="InterPro" id="IPR036890">
    <property type="entry name" value="HATPase_C_sf"/>
</dbReference>
<comment type="caution">
    <text evidence="3">The sequence shown here is derived from an EMBL/GenBank/DDBJ whole genome shotgun (WGS) entry which is preliminary data.</text>
</comment>
<dbReference type="Pfam" id="PF13581">
    <property type="entry name" value="HATPase_c_2"/>
    <property type="match status" value="1"/>
</dbReference>
<keyword evidence="3" id="KW-0547">Nucleotide-binding</keyword>
<dbReference type="SUPFAM" id="SSF55874">
    <property type="entry name" value="ATPase domain of HSP90 chaperone/DNA topoisomerase II/histidine kinase"/>
    <property type="match status" value="1"/>
</dbReference>
<name>A0ABT6HVR4_9ACTN</name>
<proteinExistence type="predicted"/>
<keyword evidence="4" id="KW-1185">Reference proteome</keyword>
<dbReference type="GO" id="GO:0004673">
    <property type="term" value="F:protein histidine kinase activity"/>
    <property type="evidence" value="ECO:0007669"/>
    <property type="project" value="UniProtKB-EC"/>
</dbReference>
<dbReference type="EMBL" id="JARWBG010000046">
    <property type="protein sequence ID" value="MDH2392675.1"/>
    <property type="molecule type" value="Genomic_DNA"/>
</dbReference>
<dbReference type="EC" id="2.7.13.3" evidence="3"/>
<accession>A0ABT6HVR4</accession>
<keyword evidence="1" id="KW-0723">Serine/threonine-protein kinase</keyword>
<keyword evidence="3" id="KW-0067">ATP-binding</keyword>
<dbReference type="PANTHER" id="PTHR35526">
    <property type="entry name" value="ANTI-SIGMA-F FACTOR RSBW-RELATED"/>
    <property type="match status" value="1"/>
</dbReference>
<dbReference type="Proteomes" id="UP001223144">
    <property type="component" value="Unassembled WGS sequence"/>
</dbReference>
<organism evidence="3 4">
    <name type="scientific">Streptomyces chengmaiensis</name>
    <dbReference type="NCBI Taxonomy" id="3040919"/>
    <lineage>
        <taxon>Bacteria</taxon>
        <taxon>Bacillati</taxon>
        <taxon>Actinomycetota</taxon>
        <taxon>Actinomycetes</taxon>
        <taxon>Kitasatosporales</taxon>
        <taxon>Streptomycetaceae</taxon>
        <taxon>Streptomyces</taxon>
    </lineage>
</organism>
<dbReference type="InterPro" id="IPR003594">
    <property type="entry name" value="HATPase_dom"/>
</dbReference>
<sequence>MSPAKRLTTGVVASRRVVITLPAEDRRVRTVRRFTAAHLSRWGLSEPDRDSVVLVIGELAGNAARHGGTDMTVSLTLTGREICVDVVDTGASDCCRAHGDAEDEHGRGLGIVDHLASWAQFGPEGDGWRSRAGLRVTSAVGAGAAS</sequence>
<evidence type="ECO:0000313" key="4">
    <source>
        <dbReference type="Proteomes" id="UP001223144"/>
    </source>
</evidence>
<dbReference type="RefSeq" id="WP_279931802.1">
    <property type="nucleotide sequence ID" value="NZ_JARWBG010000046.1"/>
</dbReference>
<dbReference type="PANTHER" id="PTHR35526:SF3">
    <property type="entry name" value="ANTI-SIGMA-F FACTOR RSBW"/>
    <property type="match status" value="1"/>
</dbReference>
<feature type="domain" description="Histidine kinase/HSP90-like ATPase" evidence="2">
    <location>
        <begin position="21"/>
        <end position="125"/>
    </location>
</feature>
<keyword evidence="1" id="KW-0418">Kinase</keyword>
<evidence type="ECO:0000256" key="1">
    <source>
        <dbReference type="ARBA" id="ARBA00022527"/>
    </source>
</evidence>
<reference evidence="3 4" key="1">
    <citation type="submission" date="2023-04" db="EMBL/GenBank/DDBJ databases">
        <title>Streptomyces chengmaiensis sp. nov. isolated from the stem of mangrove plant in Hainan.</title>
        <authorList>
            <person name="Huang X."/>
            <person name="Zhou S."/>
            <person name="Chu X."/>
            <person name="Xie Y."/>
            <person name="Lin Y."/>
        </authorList>
    </citation>
    <scope>NUCLEOTIDE SEQUENCE [LARGE SCALE GENOMIC DNA]</scope>
    <source>
        <strain evidence="3 4">HNM0663</strain>
    </source>
</reference>
<dbReference type="InterPro" id="IPR050267">
    <property type="entry name" value="Anti-sigma-factor_SerPK"/>
</dbReference>
<dbReference type="Gene3D" id="3.30.565.10">
    <property type="entry name" value="Histidine kinase-like ATPase, C-terminal domain"/>
    <property type="match status" value="1"/>
</dbReference>
<dbReference type="CDD" id="cd16936">
    <property type="entry name" value="HATPase_RsbW-like"/>
    <property type="match status" value="1"/>
</dbReference>
<evidence type="ECO:0000313" key="3">
    <source>
        <dbReference type="EMBL" id="MDH2392675.1"/>
    </source>
</evidence>
<evidence type="ECO:0000259" key="2">
    <source>
        <dbReference type="Pfam" id="PF13581"/>
    </source>
</evidence>
<dbReference type="GO" id="GO:0005524">
    <property type="term" value="F:ATP binding"/>
    <property type="evidence" value="ECO:0007669"/>
    <property type="project" value="UniProtKB-KW"/>
</dbReference>
<protein>
    <submittedName>
        <fullName evidence="3">ATP-binding protein</fullName>
        <ecNumber evidence="3">2.7.13.3</ecNumber>
    </submittedName>
</protein>
<keyword evidence="3" id="KW-0808">Transferase</keyword>